<dbReference type="EMBL" id="KN838572">
    <property type="protein sequence ID" value="KIK04197.1"/>
    <property type="molecule type" value="Genomic_DNA"/>
</dbReference>
<dbReference type="Proteomes" id="UP000054477">
    <property type="component" value="Unassembled WGS sequence"/>
</dbReference>
<organism evidence="1 2">
    <name type="scientific">Laccaria amethystina LaAM-08-1</name>
    <dbReference type="NCBI Taxonomy" id="1095629"/>
    <lineage>
        <taxon>Eukaryota</taxon>
        <taxon>Fungi</taxon>
        <taxon>Dikarya</taxon>
        <taxon>Basidiomycota</taxon>
        <taxon>Agaricomycotina</taxon>
        <taxon>Agaricomycetes</taxon>
        <taxon>Agaricomycetidae</taxon>
        <taxon>Agaricales</taxon>
        <taxon>Agaricineae</taxon>
        <taxon>Hydnangiaceae</taxon>
        <taxon>Laccaria</taxon>
    </lineage>
</organism>
<dbReference type="HOGENOM" id="CLU_2469455_0_0_1"/>
<reference evidence="2" key="2">
    <citation type="submission" date="2015-01" db="EMBL/GenBank/DDBJ databases">
        <title>Evolutionary Origins and Diversification of the Mycorrhizal Mutualists.</title>
        <authorList>
            <consortium name="DOE Joint Genome Institute"/>
            <consortium name="Mycorrhizal Genomics Consortium"/>
            <person name="Kohler A."/>
            <person name="Kuo A."/>
            <person name="Nagy L.G."/>
            <person name="Floudas D."/>
            <person name="Copeland A."/>
            <person name="Barry K.W."/>
            <person name="Cichocki N."/>
            <person name="Veneault-Fourrey C."/>
            <person name="LaButti K."/>
            <person name="Lindquist E.A."/>
            <person name="Lipzen A."/>
            <person name="Lundell T."/>
            <person name="Morin E."/>
            <person name="Murat C."/>
            <person name="Riley R."/>
            <person name="Ohm R."/>
            <person name="Sun H."/>
            <person name="Tunlid A."/>
            <person name="Henrissat B."/>
            <person name="Grigoriev I.V."/>
            <person name="Hibbett D.S."/>
            <person name="Martin F."/>
        </authorList>
    </citation>
    <scope>NUCLEOTIDE SEQUENCE [LARGE SCALE GENOMIC DNA]</scope>
    <source>
        <strain evidence="2">LaAM-08-1</strain>
    </source>
</reference>
<reference evidence="1 2" key="1">
    <citation type="submission" date="2014-04" db="EMBL/GenBank/DDBJ databases">
        <authorList>
            <consortium name="DOE Joint Genome Institute"/>
            <person name="Kuo A."/>
            <person name="Kohler A."/>
            <person name="Nagy L.G."/>
            <person name="Floudas D."/>
            <person name="Copeland A."/>
            <person name="Barry K.W."/>
            <person name="Cichocki N."/>
            <person name="Veneault-Fourrey C."/>
            <person name="LaButti K."/>
            <person name="Lindquist E.A."/>
            <person name="Lipzen A."/>
            <person name="Lundell T."/>
            <person name="Morin E."/>
            <person name="Murat C."/>
            <person name="Sun H."/>
            <person name="Tunlid A."/>
            <person name="Henrissat B."/>
            <person name="Grigoriev I.V."/>
            <person name="Hibbett D.S."/>
            <person name="Martin F."/>
            <person name="Nordberg H.P."/>
            <person name="Cantor M.N."/>
            <person name="Hua S.X."/>
        </authorList>
    </citation>
    <scope>NUCLEOTIDE SEQUENCE [LARGE SCALE GENOMIC DNA]</scope>
    <source>
        <strain evidence="1 2">LaAM-08-1</strain>
    </source>
</reference>
<evidence type="ECO:0000313" key="1">
    <source>
        <dbReference type="EMBL" id="KIK04197.1"/>
    </source>
</evidence>
<accession>A0A0C9Y296</accession>
<proteinExistence type="predicted"/>
<name>A0A0C9Y296_9AGAR</name>
<dbReference type="AlphaFoldDB" id="A0A0C9Y296"/>
<sequence>MTSVIGQLTRIRGFIAFCDILGEMNMPSPARFGDPPVFSVSFRRSWFLTSLLMNSDLCHGEEVGAIGHSKGKKFEIPFRDRRPTDAPG</sequence>
<gene>
    <name evidence="1" type="ORF">K443DRAFT_676157</name>
</gene>
<protein>
    <submittedName>
        <fullName evidence="1">Uncharacterized protein</fullName>
    </submittedName>
</protein>
<evidence type="ECO:0000313" key="2">
    <source>
        <dbReference type="Proteomes" id="UP000054477"/>
    </source>
</evidence>
<keyword evidence="2" id="KW-1185">Reference proteome</keyword>